<dbReference type="Proteomes" id="UP000271162">
    <property type="component" value="Unassembled WGS sequence"/>
</dbReference>
<dbReference type="AlphaFoldDB" id="A0A0N4XIF5"/>
<organism evidence="4">
    <name type="scientific">Nippostrongylus brasiliensis</name>
    <name type="common">Rat hookworm</name>
    <dbReference type="NCBI Taxonomy" id="27835"/>
    <lineage>
        <taxon>Eukaryota</taxon>
        <taxon>Metazoa</taxon>
        <taxon>Ecdysozoa</taxon>
        <taxon>Nematoda</taxon>
        <taxon>Chromadorea</taxon>
        <taxon>Rhabditida</taxon>
        <taxon>Rhabditina</taxon>
        <taxon>Rhabditomorpha</taxon>
        <taxon>Strongyloidea</taxon>
        <taxon>Heligmosomidae</taxon>
        <taxon>Nippostrongylus</taxon>
    </lineage>
</organism>
<gene>
    <name evidence="2" type="ORF">NBR_LOCUS2308</name>
</gene>
<dbReference type="WBParaSite" id="NBR_0000230701-mRNA-1">
    <property type="protein sequence ID" value="NBR_0000230701-mRNA-1"/>
    <property type="gene ID" value="NBR_0000230701"/>
</dbReference>
<reference evidence="4" key="1">
    <citation type="submission" date="2017-02" db="UniProtKB">
        <authorList>
            <consortium name="WormBaseParasite"/>
        </authorList>
    </citation>
    <scope>IDENTIFICATION</scope>
</reference>
<reference evidence="2 3" key="2">
    <citation type="submission" date="2018-11" db="EMBL/GenBank/DDBJ databases">
        <authorList>
            <consortium name="Pathogen Informatics"/>
        </authorList>
    </citation>
    <scope>NUCLEOTIDE SEQUENCE [LARGE SCALE GENOMIC DNA]</scope>
</reference>
<evidence type="ECO:0000256" key="1">
    <source>
        <dbReference type="SAM" id="MobiDB-lite"/>
    </source>
</evidence>
<evidence type="ECO:0000313" key="3">
    <source>
        <dbReference type="Proteomes" id="UP000271162"/>
    </source>
</evidence>
<feature type="compositionally biased region" description="Basic and acidic residues" evidence="1">
    <location>
        <begin position="41"/>
        <end position="53"/>
    </location>
</feature>
<dbReference type="EMBL" id="UYSL01002519">
    <property type="protein sequence ID" value="VDL65897.1"/>
    <property type="molecule type" value="Genomic_DNA"/>
</dbReference>
<proteinExistence type="predicted"/>
<name>A0A0N4XIF5_NIPBR</name>
<feature type="region of interest" description="Disordered" evidence="1">
    <location>
        <begin position="31"/>
        <end position="63"/>
    </location>
</feature>
<keyword evidence="3" id="KW-1185">Reference proteome</keyword>
<evidence type="ECO:0000313" key="4">
    <source>
        <dbReference type="WBParaSite" id="NBR_0000230701-mRNA-1"/>
    </source>
</evidence>
<protein>
    <submittedName>
        <fullName evidence="2 4">Uncharacterized protein</fullName>
    </submittedName>
</protein>
<evidence type="ECO:0000313" key="2">
    <source>
        <dbReference type="EMBL" id="VDL65897.1"/>
    </source>
</evidence>
<sequence length="78" mass="8792">MTSTTMERLRPHTVQALKARGRALSEEWRCPVFPDGIHTPSSDKDEPPTEQDQHSSVPADPAAWELHLTPYSSLVMHE</sequence>
<accession>A0A0N4XIF5</accession>